<evidence type="ECO:0000313" key="2">
    <source>
        <dbReference type="Proteomes" id="UP001055879"/>
    </source>
</evidence>
<reference evidence="2" key="1">
    <citation type="journal article" date="2022" name="Mol. Ecol. Resour.">
        <title>The genomes of chicory, endive, great burdock and yacon provide insights into Asteraceae palaeo-polyploidization history and plant inulin production.</title>
        <authorList>
            <person name="Fan W."/>
            <person name="Wang S."/>
            <person name="Wang H."/>
            <person name="Wang A."/>
            <person name="Jiang F."/>
            <person name="Liu H."/>
            <person name="Zhao H."/>
            <person name="Xu D."/>
            <person name="Zhang Y."/>
        </authorList>
    </citation>
    <scope>NUCLEOTIDE SEQUENCE [LARGE SCALE GENOMIC DNA]</scope>
    <source>
        <strain evidence="2">cv. Niubang</strain>
    </source>
</reference>
<evidence type="ECO:0000313" key="1">
    <source>
        <dbReference type="EMBL" id="KAI3770007.1"/>
    </source>
</evidence>
<comment type="caution">
    <text evidence="1">The sequence shown here is derived from an EMBL/GenBank/DDBJ whole genome shotgun (WGS) entry which is preliminary data.</text>
</comment>
<dbReference type="Proteomes" id="UP001055879">
    <property type="component" value="Linkage Group LG01"/>
</dbReference>
<proteinExistence type="predicted"/>
<protein>
    <submittedName>
        <fullName evidence="1">Uncharacterized protein</fullName>
    </submittedName>
</protein>
<reference evidence="1 2" key="2">
    <citation type="journal article" date="2022" name="Mol. Ecol. Resour.">
        <title>The genomes of chicory, endive, great burdock and yacon provide insights into Asteraceae paleo-polyploidization history and plant inulin production.</title>
        <authorList>
            <person name="Fan W."/>
            <person name="Wang S."/>
            <person name="Wang H."/>
            <person name="Wang A."/>
            <person name="Jiang F."/>
            <person name="Liu H."/>
            <person name="Zhao H."/>
            <person name="Xu D."/>
            <person name="Zhang Y."/>
        </authorList>
    </citation>
    <scope>NUCLEOTIDE SEQUENCE [LARGE SCALE GENOMIC DNA]</scope>
    <source>
        <strain evidence="2">cv. Niubang</strain>
    </source>
</reference>
<gene>
    <name evidence="1" type="ORF">L6452_01125</name>
</gene>
<keyword evidence="2" id="KW-1185">Reference proteome</keyword>
<name>A0ACB9FH85_ARCLA</name>
<sequence length="339" mass="38865">MYSWGKSSRALMRAWKWLKFSLLPLVGDFESEEEDDREEEGGDRNSNQPVIQVQEISSNDGSNGGQQQSNEGVENLLKDLTMEDKDVQGPEKKDTRKMQLNLRSGSIAITVESVHDILGLPIGGIDLLDSDDRSFGLKLTKEWRRQFQKMNIRPTYIMNLILQSDNTDFMFKMNFLVLFVNLMADCNSMGSCSLSFIAKLKNESMIMLFFNCIACYAQVHVMLKGMFCTWECHAQHNHQQQAQNGINKTDPNSLEYRASAQKRDHRARERRIWFTPYKGQVQSKKTICQRRMQQDSPYSSSRHGKARIYKIPGHSDEAVAECQRGSRKVAGKCNIQVSK</sequence>
<organism evidence="1 2">
    <name type="scientific">Arctium lappa</name>
    <name type="common">Greater burdock</name>
    <name type="synonym">Lappa major</name>
    <dbReference type="NCBI Taxonomy" id="4217"/>
    <lineage>
        <taxon>Eukaryota</taxon>
        <taxon>Viridiplantae</taxon>
        <taxon>Streptophyta</taxon>
        <taxon>Embryophyta</taxon>
        <taxon>Tracheophyta</taxon>
        <taxon>Spermatophyta</taxon>
        <taxon>Magnoliopsida</taxon>
        <taxon>eudicotyledons</taxon>
        <taxon>Gunneridae</taxon>
        <taxon>Pentapetalae</taxon>
        <taxon>asterids</taxon>
        <taxon>campanulids</taxon>
        <taxon>Asterales</taxon>
        <taxon>Asteraceae</taxon>
        <taxon>Carduoideae</taxon>
        <taxon>Cardueae</taxon>
        <taxon>Arctiinae</taxon>
        <taxon>Arctium</taxon>
    </lineage>
</organism>
<dbReference type="EMBL" id="CM042047">
    <property type="protein sequence ID" value="KAI3770007.1"/>
    <property type="molecule type" value="Genomic_DNA"/>
</dbReference>
<accession>A0ACB9FH85</accession>